<organism evidence="4 5">
    <name type="scientific">Nostocoides veronense</name>
    <dbReference type="NCBI Taxonomy" id="330836"/>
    <lineage>
        <taxon>Bacteria</taxon>
        <taxon>Bacillati</taxon>
        <taxon>Actinomycetota</taxon>
        <taxon>Actinomycetes</taxon>
        <taxon>Micrococcales</taxon>
        <taxon>Intrasporangiaceae</taxon>
        <taxon>Nostocoides</taxon>
    </lineage>
</organism>
<feature type="domain" description="HTH tetR-type" evidence="3">
    <location>
        <begin position="22"/>
        <end position="81"/>
    </location>
</feature>
<sequence length="223" mass="24639">MSDLTAQVRPDGRSTRWAAHRETRRRELIDSSIVAIRERGANLGMDDFAAAAGTSKTVLYRHFEDRIGLHAAIIDEIEQILITKVREVLVAGPGVTHPRDVVEAGVAAYVELVEQEPHLYRFMMLGPNPELPVMRGDLQLGRGTQSLAQQVRALLDTAAPQSHRSPLVTELWAHSLLGMVRVGVDIWQRSPAPIPRNDLIAALTEIVWHGVSTAFHPAKMSSL</sequence>
<feature type="DNA-binding region" description="H-T-H motif" evidence="2">
    <location>
        <begin position="44"/>
        <end position="63"/>
    </location>
</feature>
<dbReference type="InterPro" id="IPR045823">
    <property type="entry name" value="TetR_C_32"/>
</dbReference>
<protein>
    <submittedName>
        <fullName evidence="4">TetR/AcrR family transcriptional regulator</fullName>
    </submittedName>
</protein>
<keyword evidence="5" id="KW-1185">Reference proteome</keyword>
<name>A0ABN2L958_9MICO</name>
<evidence type="ECO:0000256" key="1">
    <source>
        <dbReference type="ARBA" id="ARBA00023125"/>
    </source>
</evidence>
<dbReference type="Proteomes" id="UP001499938">
    <property type="component" value="Unassembled WGS sequence"/>
</dbReference>
<dbReference type="Pfam" id="PF00440">
    <property type="entry name" value="TetR_N"/>
    <property type="match status" value="1"/>
</dbReference>
<dbReference type="Pfam" id="PF19344">
    <property type="entry name" value="TetR_C_32"/>
    <property type="match status" value="1"/>
</dbReference>
<dbReference type="PANTHER" id="PTHR30055:SF160">
    <property type="entry name" value="TRANSCRIPTIONAL REGULATORY PROTEIN (PROBABLY ASNC-FAMILY)-RELATED"/>
    <property type="match status" value="1"/>
</dbReference>
<dbReference type="InterPro" id="IPR009057">
    <property type="entry name" value="Homeodomain-like_sf"/>
</dbReference>
<dbReference type="InterPro" id="IPR036271">
    <property type="entry name" value="Tet_transcr_reg_TetR-rel_C_sf"/>
</dbReference>
<dbReference type="SUPFAM" id="SSF48498">
    <property type="entry name" value="Tetracyclin repressor-like, C-terminal domain"/>
    <property type="match status" value="1"/>
</dbReference>
<dbReference type="InterPro" id="IPR001647">
    <property type="entry name" value="HTH_TetR"/>
</dbReference>
<dbReference type="RefSeq" id="WP_344079841.1">
    <property type="nucleotide sequence ID" value="NZ_BAAAPO010000003.1"/>
</dbReference>
<dbReference type="InterPro" id="IPR050109">
    <property type="entry name" value="HTH-type_TetR-like_transc_reg"/>
</dbReference>
<comment type="caution">
    <text evidence="4">The sequence shown here is derived from an EMBL/GenBank/DDBJ whole genome shotgun (WGS) entry which is preliminary data.</text>
</comment>
<evidence type="ECO:0000313" key="5">
    <source>
        <dbReference type="Proteomes" id="UP001499938"/>
    </source>
</evidence>
<gene>
    <name evidence="4" type="ORF">GCM10009811_01460</name>
</gene>
<accession>A0ABN2L958</accession>
<evidence type="ECO:0000313" key="4">
    <source>
        <dbReference type="EMBL" id="GAA1779853.1"/>
    </source>
</evidence>
<dbReference type="PROSITE" id="PS50977">
    <property type="entry name" value="HTH_TETR_2"/>
    <property type="match status" value="1"/>
</dbReference>
<dbReference type="SUPFAM" id="SSF46689">
    <property type="entry name" value="Homeodomain-like"/>
    <property type="match status" value="1"/>
</dbReference>
<dbReference type="Gene3D" id="1.10.357.10">
    <property type="entry name" value="Tetracycline Repressor, domain 2"/>
    <property type="match status" value="1"/>
</dbReference>
<proteinExistence type="predicted"/>
<dbReference type="EMBL" id="BAAAPO010000003">
    <property type="protein sequence ID" value="GAA1779853.1"/>
    <property type="molecule type" value="Genomic_DNA"/>
</dbReference>
<keyword evidence="1 2" id="KW-0238">DNA-binding</keyword>
<reference evidence="4 5" key="1">
    <citation type="journal article" date="2019" name="Int. J. Syst. Evol. Microbiol.">
        <title>The Global Catalogue of Microorganisms (GCM) 10K type strain sequencing project: providing services to taxonomists for standard genome sequencing and annotation.</title>
        <authorList>
            <consortium name="The Broad Institute Genomics Platform"/>
            <consortium name="The Broad Institute Genome Sequencing Center for Infectious Disease"/>
            <person name="Wu L."/>
            <person name="Ma J."/>
        </authorList>
    </citation>
    <scope>NUCLEOTIDE SEQUENCE [LARGE SCALE GENOMIC DNA]</scope>
    <source>
        <strain evidence="4 5">JCM 15592</strain>
    </source>
</reference>
<dbReference type="PANTHER" id="PTHR30055">
    <property type="entry name" value="HTH-TYPE TRANSCRIPTIONAL REGULATOR RUTR"/>
    <property type="match status" value="1"/>
</dbReference>
<evidence type="ECO:0000259" key="3">
    <source>
        <dbReference type="PROSITE" id="PS50977"/>
    </source>
</evidence>
<evidence type="ECO:0000256" key="2">
    <source>
        <dbReference type="PROSITE-ProRule" id="PRU00335"/>
    </source>
</evidence>